<dbReference type="PANTHER" id="PTHR30111:SF1">
    <property type="entry name" value="33 KDA CHAPERONIN"/>
    <property type="match status" value="1"/>
</dbReference>
<keyword evidence="1 6" id="KW-0963">Cytoplasm</keyword>
<keyword evidence="4 6" id="KW-0143">Chaperone</keyword>
<keyword evidence="3 6" id="KW-1015">Disulfide bond</keyword>
<evidence type="ECO:0000256" key="2">
    <source>
        <dbReference type="ARBA" id="ARBA00022833"/>
    </source>
</evidence>
<comment type="subcellular location">
    <subcellularLocation>
        <location evidence="6">Cytoplasm</location>
    </subcellularLocation>
</comment>
<evidence type="ECO:0000313" key="14">
    <source>
        <dbReference type="Proteomes" id="UP000285740"/>
    </source>
</evidence>
<dbReference type="HAMAP" id="MF_00117">
    <property type="entry name" value="HslO"/>
    <property type="match status" value="1"/>
</dbReference>
<evidence type="ECO:0000313" key="12">
    <source>
        <dbReference type="Proteomes" id="UP000284598"/>
    </source>
</evidence>
<dbReference type="AlphaFoldDB" id="A0A413RXZ1"/>
<dbReference type="GO" id="GO:0005737">
    <property type="term" value="C:cytoplasm"/>
    <property type="evidence" value="ECO:0007669"/>
    <property type="project" value="UniProtKB-SubCell"/>
</dbReference>
<keyword evidence="2 6" id="KW-0862">Zinc</keyword>
<dbReference type="EMBL" id="QSFD01000003">
    <property type="protein sequence ID" value="RHA19528.1"/>
    <property type="molecule type" value="Genomic_DNA"/>
</dbReference>
<organism evidence="8 12">
    <name type="scientific">Eubacterium ventriosum</name>
    <dbReference type="NCBI Taxonomy" id="39496"/>
    <lineage>
        <taxon>Bacteria</taxon>
        <taxon>Bacillati</taxon>
        <taxon>Bacillota</taxon>
        <taxon>Clostridia</taxon>
        <taxon>Eubacteriales</taxon>
        <taxon>Eubacteriaceae</taxon>
        <taxon>Eubacterium</taxon>
    </lineage>
</organism>
<feature type="disulfide bond" description="Redox-active" evidence="6">
    <location>
        <begin position="269"/>
        <end position="272"/>
    </location>
</feature>
<evidence type="ECO:0000256" key="3">
    <source>
        <dbReference type="ARBA" id="ARBA00023157"/>
    </source>
</evidence>
<dbReference type="Proteomes" id="UP000284779">
    <property type="component" value="Unassembled WGS sequence"/>
</dbReference>
<evidence type="ECO:0000313" key="13">
    <source>
        <dbReference type="Proteomes" id="UP000284779"/>
    </source>
</evidence>
<evidence type="ECO:0000313" key="11">
    <source>
        <dbReference type="Proteomes" id="UP000283314"/>
    </source>
</evidence>
<dbReference type="InterPro" id="IPR000397">
    <property type="entry name" value="Heat_shock_Hsp33"/>
</dbReference>
<name>A0A413RXZ1_9FIRM</name>
<comment type="similarity">
    <text evidence="6">Belongs to the HSP33 family.</text>
</comment>
<dbReference type="Proteomes" id="UP000285740">
    <property type="component" value="Unassembled WGS sequence"/>
</dbReference>
<dbReference type="Gene3D" id="3.55.30.10">
    <property type="entry name" value="Hsp33 domain"/>
    <property type="match status" value="1"/>
</dbReference>
<comment type="caution">
    <text evidence="8">The sequence shown here is derived from an EMBL/GenBank/DDBJ whole genome shotgun (WGS) entry which is preliminary data.</text>
</comment>
<feature type="disulfide bond" description="Redox-active" evidence="6">
    <location>
        <begin position="236"/>
        <end position="238"/>
    </location>
</feature>
<evidence type="ECO:0000256" key="6">
    <source>
        <dbReference type="HAMAP-Rule" id="MF_00117"/>
    </source>
</evidence>
<proteinExistence type="inferred from homology"/>
<dbReference type="PIRSF" id="PIRSF005261">
    <property type="entry name" value="Heat_shock_Hsp33"/>
    <property type="match status" value="1"/>
</dbReference>
<evidence type="ECO:0000313" key="7">
    <source>
        <dbReference type="EMBL" id="RHA19528.1"/>
    </source>
</evidence>
<sequence>MDYIVRATAANSQIRAFAITSREMVETARQHHNTSPVATAALGRLLTGGAMMGVMMKGDKDILTIMMKGDGPINGVTVTADSHGNVKGYVGNPNVLIPANYAGKLDVGAAIGYGTLTVIKDMGLKEPYSSQVPLGTSEVAEDLTYYFATSEQVPSAVGLGVLMSKDNTVKQAGGFIVQLMPFADEETIQALEDRISKITSVTDMLEKGMTPEDILKEVMGDMDVEFTDKIDTQFKCTCSKEKIVKALAGLSNKELDEIINDGKAIEVKCDFCNTTYKFSVEELKTLRKKY</sequence>
<dbReference type="EMBL" id="QSFO01000010">
    <property type="protein sequence ID" value="RHA53455.1"/>
    <property type="molecule type" value="Genomic_DNA"/>
</dbReference>
<dbReference type="CDD" id="cd00498">
    <property type="entry name" value="Hsp33"/>
    <property type="match status" value="1"/>
</dbReference>
<dbReference type="Proteomes" id="UP000284598">
    <property type="component" value="Unassembled WGS sequence"/>
</dbReference>
<dbReference type="Pfam" id="PF01430">
    <property type="entry name" value="HSP33"/>
    <property type="match status" value="1"/>
</dbReference>
<keyword evidence="13" id="KW-1185">Reference proteome</keyword>
<dbReference type="Gene3D" id="3.90.1280.10">
    <property type="entry name" value="HSP33 redox switch-like"/>
    <property type="match status" value="1"/>
</dbReference>
<dbReference type="SUPFAM" id="SSF64397">
    <property type="entry name" value="Hsp33 domain"/>
    <property type="match status" value="1"/>
</dbReference>
<dbReference type="EMBL" id="QROT01000006">
    <property type="protein sequence ID" value="RHL44592.1"/>
    <property type="molecule type" value="Genomic_DNA"/>
</dbReference>
<evidence type="ECO:0000313" key="9">
    <source>
        <dbReference type="EMBL" id="RHA75243.1"/>
    </source>
</evidence>
<dbReference type="GO" id="GO:0051082">
    <property type="term" value="F:unfolded protein binding"/>
    <property type="evidence" value="ECO:0007669"/>
    <property type="project" value="UniProtKB-UniRule"/>
</dbReference>
<dbReference type="InterPro" id="IPR016153">
    <property type="entry name" value="Heat_shock_Hsp33_N"/>
</dbReference>
<dbReference type="GO" id="GO:0044183">
    <property type="term" value="F:protein folding chaperone"/>
    <property type="evidence" value="ECO:0007669"/>
    <property type="project" value="TreeGrafter"/>
</dbReference>
<dbReference type="RefSeq" id="WP_040446923.1">
    <property type="nucleotide sequence ID" value="NZ_CATZTO010000024.1"/>
</dbReference>
<evidence type="ECO:0000313" key="8">
    <source>
        <dbReference type="EMBL" id="RHA53455.1"/>
    </source>
</evidence>
<evidence type="ECO:0000313" key="10">
    <source>
        <dbReference type="EMBL" id="RHL44592.1"/>
    </source>
</evidence>
<reference evidence="11 12" key="1">
    <citation type="submission" date="2018-08" db="EMBL/GenBank/DDBJ databases">
        <title>A genome reference for cultivated species of the human gut microbiota.</title>
        <authorList>
            <person name="Zou Y."/>
            <person name="Xue W."/>
            <person name="Luo G."/>
        </authorList>
    </citation>
    <scope>NUCLEOTIDE SEQUENCE [LARGE SCALE GENOMIC DNA]</scope>
    <source>
        <strain evidence="10 11">AF37-4</strain>
        <strain evidence="9 14">AM42-30</strain>
        <strain evidence="8 12">AM43-2</strain>
        <strain evidence="7 13">AM44-11BH</strain>
    </source>
</reference>
<dbReference type="PANTHER" id="PTHR30111">
    <property type="entry name" value="33 KDA CHAPERONIN"/>
    <property type="match status" value="1"/>
</dbReference>
<dbReference type="NCBIfam" id="NF001033">
    <property type="entry name" value="PRK00114.1"/>
    <property type="match status" value="1"/>
</dbReference>
<evidence type="ECO:0000256" key="5">
    <source>
        <dbReference type="ARBA" id="ARBA00023284"/>
    </source>
</evidence>
<comment type="function">
    <text evidence="6">Redox regulated molecular chaperone. Protects both thermally unfolding and oxidatively damaged proteins from irreversible aggregation. Plays an important role in the bacterial defense system toward oxidative stress.</text>
</comment>
<dbReference type="EMBL" id="QSFV01000063">
    <property type="protein sequence ID" value="RHA75243.1"/>
    <property type="molecule type" value="Genomic_DNA"/>
</dbReference>
<dbReference type="GO" id="GO:0042026">
    <property type="term" value="P:protein refolding"/>
    <property type="evidence" value="ECO:0007669"/>
    <property type="project" value="TreeGrafter"/>
</dbReference>
<accession>A0A413RXZ1</accession>
<evidence type="ECO:0000256" key="4">
    <source>
        <dbReference type="ARBA" id="ARBA00023186"/>
    </source>
</evidence>
<dbReference type="SUPFAM" id="SSF118352">
    <property type="entry name" value="HSP33 redox switch-like"/>
    <property type="match status" value="1"/>
</dbReference>
<keyword evidence="5 6" id="KW-0676">Redox-active center</keyword>
<evidence type="ECO:0000256" key="1">
    <source>
        <dbReference type="ARBA" id="ARBA00022490"/>
    </source>
</evidence>
<gene>
    <name evidence="6" type="primary">hslO</name>
    <name evidence="10" type="ORF">DW018_08715</name>
    <name evidence="9" type="ORF">DW918_11495</name>
    <name evidence="8" type="ORF">DW929_08995</name>
    <name evidence="7" type="ORF">DW944_04080</name>
</gene>
<protein>
    <recommendedName>
        <fullName evidence="6">33 kDa chaperonin</fullName>
    </recommendedName>
    <alternativeName>
        <fullName evidence="6">Heat shock protein 33 homolog</fullName>
        <shortName evidence="6">HSP33</shortName>
    </alternativeName>
</protein>
<comment type="PTM">
    <text evidence="6">Under oxidizing conditions two disulfide bonds are formed involving the reactive cysteines. Under reducing conditions zinc is bound to the reactive cysteines and the protein is inactive.</text>
</comment>
<dbReference type="InterPro" id="IPR016154">
    <property type="entry name" value="Heat_shock_Hsp33_C"/>
</dbReference>
<dbReference type="Proteomes" id="UP000283314">
    <property type="component" value="Unassembled WGS sequence"/>
</dbReference>